<keyword evidence="5" id="KW-1185">Reference proteome</keyword>
<accession>A0ABT3PNN7</accession>
<keyword evidence="1 2" id="KW-0597">Phosphoprotein</keyword>
<reference evidence="4 5" key="1">
    <citation type="submission" date="2021-03" db="EMBL/GenBank/DDBJ databases">
        <title>Aliifodinibius sp. nov., a new bacterium isolated from saline soil.</title>
        <authorList>
            <person name="Galisteo C."/>
            <person name="De La Haba R."/>
            <person name="Sanchez-Porro C."/>
            <person name="Ventosa A."/>
        </authorList>
    </citation>
    <scope>NUCLEOTIDE SEQUENCE [LARGE SCALE GENOMIC DNA]</scope>
    <source>
        <strain evidence="4 5">1BSP15-2V2</strain>
    </source>
</reference>
<evidence type="ECO:0000259" key="3">
    <source>
        <dbReference type="PROSITE" id="PS50110"/>
    </source>
</evidence>
<dbReference type="PANTHER" id="PTHR44591:SF3">
    <property type="entry name" value="RESPONSE REGULATORY DOMAIN-CONTAINING PROTEIN"/>
    <property type="match status" value="1"/>
</dbReference>
<dbReference type="InterPro" id="IPR050595">
    <property type="entry name" value="Bact_response_regulator"/>
</dbReference>
<evidence type="ECO:0000313" key="5">
    <source>
        <dbReference type="Proteomes" id="UP001207918"/>
    </source>
</evidence>
<evidence type="ECO:0000313" key="4">
    <source>
        <dbReference type="EMBL" id="MCW9707472.1"/>
    </source>
</evidence>
<proteinExistence type="predicted"/>
<dbReference type="PROSITE" id="PS50110">
    <property type="entry name" value="RESPONSE_REGULATORY"/>
    <property type="match status" value="1"/>
</dbReference>
<sequence>MQATKEIELIFIVDDYEEHNIMLEELLGRFNYRVETFNDGYKLLERLRKEIPTLIISDINMPTIDGFELYKEIRAFTPSQNVPVLFISSLDEVLIKDKIKELGAIGFIQKPILPEAIIKFLKTSYS</sequence>
<protein>
    <submittedName>
        <fullName evidence="4">Response regulator</fullName>
    </submittedName>
</protein>
<dbReference type="Proteomes" id="UP001207918">
    <property type="component" value="Unassembled WGS sequence"/>
</dbReference>
<name>A0ABT3PNN7_9BACT</name>
<dbReference type="Pfam" id="PF00072">
    <property type="entry name" value="Response_reg"/>
    <property type="match status" value="1"/>
</dbReference>
<dbReference type="EMBL" id="JAGGJA010000007">
    <property type="protein sequence ID" value="MCW9707472.1"/>
    <property type="molecule type" value="Genomic_DNA"/>
</dbReference>
<organism evidence="4 5">
    <name type="scientific">Fodinibius salsisoli</name>
    <dbReference type="NCBI Taxonomy" id="2820877"/>
    <lineage>
        <taxon>Bacteria</taxon>
        <taxon>Pseudomonadati</taxon>
        <taxon>Balneolota</taxon>
        <taxon>Balneolia</taxon>
        <taxon>Balneolales</taxon>
        <taxon>Balneolaceae</taxon>
        <taxon>Fodinibius</taxon>
    </lineage>
</organism>
<dbReference type="SUPFAM" id="SSF52172">
    <property type="entry name" value="CheY-like"/>
    <property type="match status" value="1"/>
</dbReference>
<gene>
    <name evidence="4" type="ORF">J6I44_11455</name>
</gene>
<dbReference type="Gene3D" id="3.40.50.2300">
    <property type="match status" value="1"/>
</dbReference>
<dbReference type="InterPro" id="IPR001789">
    <property type="entry name" value="Sig_transdc_resp-reg_receiver"/>
</dbReference>
<evidence type="ECO:0000256" key="1">
    <source>
        <dbReference type="ARBA" id="ARBA00022553"/>
    </source>
</evidence>
<dbReference type="SMART" id="SM00448">
    <property type="entry name" value="REC"/>
    <property type="match status" value="1"/>
</dbReference>
<feature type="modified residue" description="4-aspartylphosphate" evidence="2">
    <location>
        <position position="58"/>
    </location>
</feature>
<feature type="domain" description="Response regulatory" evidence="3">
    <location>
        <begin position="9"/>
        <end position="125"/>
    </location>
</feature>
<dbReference type="InterPro" id="IPR011006">
    <property type="entry name" value="CheY-like_superfamily"/>
</dbReference>
<comment type="caution">
    <text evidence="4">The sequence shown here is derived from an EMBL/GenBank/DDBJ whole genome shotgun (WGS) entry which is preliminary data.</text>
</comment>
<dbReference type="PANTHER" id="PTHR44591">
    <property type="entry name" value="STRESS RESPONSE REGULATOR PROTEIN 1"/>
    <property type="match status" value="1"/>
</dbReference>
<dbReference type="RefSeq" id="WP_265766259.1">
    <property type="nucleotide sequence ID" value="NZ_JAGGJA010000007.1"/>
</dbReference>
<evidence type="ECO:0000256" key="2">
    <source>
        <dbReference type="PROSITE-ProRule" id="PRU00169"/>
    </source>
</evidence>